<dbReference type="SUPFAM" id="SSF53850">
    <property type="entry name" value="Periplasmic binding protein-like II"/>
    <property type="match status" value="1"/>
</dbReference>
<protein>
    <recommendedName>
        <fullName evidence="1">SsuA/THI5-like domain-containing protein</fullName>
    </recommendedName>
</protein>
<evidence type="ECO:0000313" key="2">
    <source>
        <dbReference type="EMBL" id="KAF2119275.1"/>
    </source>
</evidence>
<dbReference type="PANTHER" id="PTHR30024">
    <property type="entry name" value="ALIPHATIC SULFONATES-BINDING PROTEIN-RELATED"/>
    <property type="match status" value="1"/>
</dbReference>
<dbReference type="EMBL" id="ML977315">
    <property type="protein sequence ID" value="KAF2119275.1"/>
    <property type="molecule type" value="Genomic_DNA"/>
</dbReference>
<dbReference type="Proteomes" id="UP000799770">
    <property type="component" value="Unassembled WGS sequence"/>
</dbReference>
<reference evidence="2" key="1">
    <citation type="journal article" date="2020" name="Stud. Mycol.">
        <title>101 Dothideomycetes genomes: a test case for predicting lifestyles and emergence of pathogens.</title>
        <authorList>
            <person name="Haridas S."/>
            <person name="Albert R."/>
            <person name="Binder M."/>
            <person name="Bloem J."/>
            <person name="Labutti K."/>
            <person name="Salamov A."/>
            <person name="Andreopoulos B."/>
            <person name="Baker S."/>
            <person name="Barry K."/>
            <person name="Bills G."/>
            <person name="Bluhm B."/>
            <person name="Cannon C."/>
            <person name="Castanera R."/>
            <person name="Culley D."/>
            <person name="Daum C."/>
            <person name="Ezra D."/>
            <person name="Gonzalez J."/>
            <person name="Henrissat B."/>
            <person name="Kuo A."/>
            <person name="Liang C."/>
            <person name="Lipzen A."/>
            <person name="Lutzoni F."/>
            <person name="Magnuson J."/>
            <person name="Mondo S."/>
            <person name="Nolan M."/>
            <person name="Ohm R."/>
            <person name="Pangilinan J."/>
            <person name="Park H.-J."/>
            <person name="Ramirez L."/>
            <person name="Alfaro M."/>
            <person name="Sun H."/>
            <person name="Tritt A."/>
            <person name="Yoshinaga Y."/>
            <person name="Zwiers L.-H."/>
            <person name="Turgeon B."/>
            <person name="Goodwin S."/>
            <person name="Spatafora J."/>
            <person name="Crous P."/>
            <person name="Grigoriev I."/>
        </authorList>
    </citation>
    <scope>NUCLEOTIDE SEQUENCE</scope>
    <source>
        <strain evidence="2">CBS 627.86</strain>
    </source>
</reference>
<gene>
    <name evidence="2" type="ORF">BDV96DRAFT_486506</name>
</gene>
<dbReference type="Gene3D" id="3.40.190.10">
    <property type="entry name" value="Periplasmic binding protein-like II"/>
    <property type="match status" value="2"/>
</dbReference>
<evidence type="ECO:0000259" key="1">
    <source>
        <dbReference type="Pfam" id="PF09084"/>
    </source>
</evidence>
<dbReference type="AlphaFoldDB" id="A0A6A5ZJ39"/>
<name>A0A6A5ZJ39_9PLEO</name>
<dbReference type="Pfam" id="PF09084">
    <property type="entry name" value="NMT1"/>
    <property type="match status" value="1"/>
</dbReference>
<keyword evidence="3" id="KW-1185">Reference proteome</keyword>
<organism evidence="2 3">
    <name type="scientific">Lophiotrema nucula</name>
    <dbReference type="NCBI Taxonomy" id="690887"/>
    <lineage>
        <taxon>Eukaryota</taxon>
        <taxon>Fungi</taxon>
        <taxon>Dikarya</taxon>
        <taxon>Ascomycota</taxon>
        <taxon>Pezizomycotina</taxon>
        <taxon>Dothideomycetes</taxon>
        <taxon>Pleosporomycetidae</taxon>
        <taxon>Pleosporales</taxon>
        <taxon>Lophiotremataceae</taxon>
        <taxon>Lophiotrema</taxon>
    </lineage>
</organism>
<dbReference type="PANTHER" id="PTHR30024:SF42">
    <property type="entry name" value="ALIPHATIC SULFONATES-BINDING PROTEIN-RELATED"/>
    <property type="match status" value="1"/>
</dbReference>
<dbReference type="InterPro" id="IPR015168">
    <property type="entry name" value="SsuA/THI5"/>
</dbReference>
<proteinExistence type="predicted"/>
<evidence type="ECO:0000313" key="3">
    <source>
        <dbReference type="Proteomes" id="UP000799770"/>
    </source>
</evidence>
<feature type="domain" description="SsuA/THI5-like" evidence="1">
    <location>
        <begin position="60"/>
        <end position="243"/>
    </location>
</feature>
<dbReference type="OrthoDB" id="5194099at2759"/>
<sequence>MKLSTPLLASTALLAPSIPALKIATSLQWIEHTPQPYAIKNFYKGSSTATLSSGGVANLASGTQFDLAANAETQGLKQYANHKNIRLIYIICEVAYRLVARKDSGITTLADLKGKKIGTMPGTSALVFVDKMMSSVGVSSGQYTVVSGNVCMKAPCGSGTFPQMIKDKQIDAFGIWEPAVELGIEALGASNAVVFQNASLYREVYSLYSTTEKLNDPTMRKDIVEFVRALNQTLDVFTNKPDTVYSTVAQAVGMDAATVKAVWPDHKWSGTWGPDLIDYIVDEDAYLSKTDKRATIAKADLEKFLDTSIIAEL</sequence>
<accession>A0A6A5ZJ39</accession>